<proteinExistence type="predicted"/>
<gene>
    <name evidence="10" type="ORF">scyTo_0007590</name>
</gene>
<dbReference type="FunFam" id="2.10.70.10:FF:000014">
    <property type="entry name" value="Membrane cofactor protein"/>
    <property type="match status" value="1"/>
</dbReference>
<feature type="disulfide bond" evidence="6">
    <location>
        <begin position="214"/>
        <end position="257"/>
    </location>
</feature>
<comment type="caution">
    <text evidence="6">Lacks conserved residue(s) required for the propagation of feature annotation.</text>
</comment>
<dbReference type="Proteomes" id="UP000288216">
    <property type="component" value="Unassembled WGS sequence"/>
</dbReference>
<dbReference type="InterPro" id="IPR000436">
    <property type="entry name" value="Sushi_SCR_CCP_dom"/>
</dbReference>
<evidence type="ECO:0000256" key="3">
    <source>
        <dbReference type="ARBA" id="ARBA00022737"/>
    </source>
</evidence>
<keyword evidence="11" id="KW-1185">Reference proteome</keyword>
<comment type="caution">
    <text evidence="10">The sequence shown here is derived from an EMBL/GenBank/DDBJ whole genome shotgun (WGS) entry which is preliminary data.</text>
</comment>
<dbReference type="Pfam" id="PF00084">
    <property type="entry name" value="Sushi"/>
    <property type="match status" value="4"/>
</dbReference>
<feature type="domain" description="Sushi" evidence="9">
    <location>
        <begin position="93"/>
        <end position="149"/>
    </location>
</feature>
<organism evidence="10 11">
    <name type="scientific">Scyliorhinus torazame</name>
    <name type="common">Cloudy catshark</name>
    <name type="synonym">Catulus torazame</name>
    <dbReference type="NCBI Taxonomy" id="75743"/>
    <lineage>
        <taxon>Eukaryota</taxon>
        <taxon>Metazoa</taxon>
        <taxon>Chordata</taxon>
        <taxon>Craniata</taxon>
        <taxon>Vertebrata</taxon>
        <taxon>Chondrichthyes</taxon>
        <taxon>Elasmobranchii</taxon>
        <taxon>Galeomorphii</taxon>
        <taxon>Galeoidea</taxon>
        <taxon>Carcharhiniformes</taxon>
        <taxon>Scyliorhinidae</taxon>
        <taxon>Scyliorhinus</taxon>
    </lineage>
</organism>
<dbReference type="PANTHER" id="PTHR46393">
    <property type="entry name" value="SUSHI DOMAIN-CONTAINING PROTEIN"/>
    <property type="match status" value="1"/>
</dbReference>
<keyword evidence="3" id="KW-0677">Repeat</keyword>
<evidence type="ECO:0000256" key="1">
    <source>
        <dbReference type="ARBA" id="ARBA00022659"/>
    </source>
</evidence>
<evidence type="ECO:0000256" key="4">
    <source>
        <dbReference type="ARBA" id="ARBA00023157"/>
    </source>
</evidence>
<dbReference type="PROSITE" id="PS50923">
    <property type="entry name" value="SUSHI"/>
    <property type="match status" value="4"/>
</dbReference>
<keyword evidence="4 6" id="KW-1015">Disulfide bond</keyword>
<evidence type="ECO:0000313" key="10">
    <source>
        <dbReference type="EMBL" id="GCB64831.1"/>
    </source>
</evidence>
<evidence type="ECO:0000256" key="6">
    <source>
        <dbReference type="PROSITE-ProRule" id="PRU00302"/>
    </source>
</evidence>
<feature type="chain" id="PRO_5019528103" description="Sushi domain-containing protein" evidence="8">
    <location>
        <begin position="29"/>
        <end position="357"/>
    </location>
</feature>
<name>A0A401NVC1_SCYTO</name>
<keyword evidence="5" id="KW-0325">Glycoprotein</keyword>
<dbReference type="PANTHER" id="PTHR46393:SF7">
    <property type="entry name" value="COMPLEMENT C2"/>
    <property type="match status" value="1"/>
</dbReference>
<dbReference type="SUPFAM" id="SSF57535">
    <property type="entry name" value="Complement control module/SCR domain"/>
    <property type="match status" value="4"/>
</dbReference>
<evidence type="ECO:0000256" key="2">
    <source>
        <dbReference type="ARBA" id="ARBA00022729"/>
    </source>
</evidence>
<dbReference type="SMART" id="SM00032">
    <property type="entry name" value="CCP"/>
    <property type="match status" value="4"/>
</dbReference>
<accession>A0A401NVC1</accession>
<dbReference type="OMA" id="KVECEDP"/>
<evidence type="ECO:0000256" key="7">
    <source>
        <dbReference type="SAM" id="MobiDB-lite"/>
    </source>
</evidence>
<feature type="domain" description="Sushi" evidence="9">
    <location>
        <begin position="212"/>
        <end position="272"/>
    </location>
</feature>
<protein>
    <recommendedName>
        <fullName evidence="9">Sushi domain-containing protein</fullName>
    </recommendedName>
</protein>
<feature type="disulfide bond" evidence="6">
    <location>
        <begin position="243"/>
        <end position="270"/>
    </location>
</feature>
<sequence>MLKDRENWGISGRLILALTAVWVARVTGDCGKLPVLENGSPADEFISNTTFPVGTRATYKCLPGYTFQEGGSKRIVCRNDSTWSPLQAVCEPRNCGNPGEILNGYYTAPNTTFGSIVTFSCDKGYIIVGKPYRICTADGWDGQVPTCQIVMCPDPPPISNGTVSSPPSGGVWIYGSVAKYSCTAGLFLIGEETIICTETKEWSRNPPRCQVVQCARPKTPDNGKITSGFRPSYSYQDAIMYQCDVNFEMVGKSVIVCTENNTFVPPPPTCEPRTPEVSSSTTKGTPEVSSSTTKGTTEVSSFMTKGTKGTTEVSSSTTKGTTDVSSSTTKGGSSGNVGQQFELLLLLALCFTLFMMS</sequence>
<dbReference type="Gene3D" id="2.10.70.10">
    <property type="entry name" value="Complement Module, domain 1"/>
    <property type="match status" value="4"/>
</dbReference>
<keyword evidence="1 6" id="KW-0768">Sushi</keyword>
<dbReference type="STRING" id="75743.A0A401NVC1"/>
<feature type="signal peptide" evidence="8">
    <location>
        <begin position="1"/>
        <end position="28"/>
    </location>
</feature>
<reference evidence="10 11" key="1">
    <citation type="journal article" date="2018" name="Nat. Ecol. Evol.">
        <title>Shark genomes provide insights into elasmobranch evolution and the origin of vertebrates.</title>
        <authorList>
            <person name="Hara Y"/>
            <person name="Yamaguchi K"/>
            <person name="Onimaru K"/>
            <person name="Kadota M"/>
            <person name="Koyanagi M"/>
            <person name="Keeley SD"/>
            <person name="Tatsumi K"/>
            <person name="Tanaka K"/>
            <person name="Motone F"/>
            <person name="Kageyama Y"/>
            <person name="Nozu R"/>
            <person name="Adachi N"/>
            <person name="Nishimura O"/>
            <person name="Nakagawa R"/>
            <person name="Tanegashima C"/>
            <person name="Kiyatake I"/>
            <person name="Matsumoto R"/>
            <person name="Murakumo K"/>
            <person name="Nishida K"/>
            <person name="Terakita A"/>
            <person name="Kuratani S"/>
            <person name="Sato K"/>
            <person name="Hyodo S Kuraku.S."/>
        </authorList>
    </citation>
    <scope>NUCLEOTIDE SEQUENCE [LARGE SCALE GENOMIC DNA]</scope>
</reference>
<keyword evidence="2 8" id="KW-0732">Signal</keyword>
<dbReference type="CDD" id="cd00033">
    <property type="entry name" value="CCP"/>
    <property type="match status" value="4"/>
</dbReference>
<evidence type="ECO:0000256" key="5">
    <source>
        <dbReference type="ARBA" id="ARBA00023180"/>
    </source>
</evidence>
<feature type="compositionally biased region" description="Polar residues" evidence="7">
    <location>
        <begin position="277"/>
        <end position="312"/>
    </location>
</feature>
<feature type="region of interest" description="Disordered" evidence="7">
    <location>
        <begin position="265"/>
        <end position="335"/>
    </location>
</feature>
<dbReference type="AlphaFoldDB" id="A0A401NVC1"/>
<feature type="disulfide bond" evidence="6">
    <location>
        <begin position="182"/>
        <end position="209"/>
    </location>
</feature>
<evidence type="ECO:0000256" key="8">
    <source>
        <dbReference type="SAM" id="SignalP"/>
    </source>
</evidence>
<dbReference type="EMBL" id="BFAA01002790">
    <property type="protein sequence ID" value="GCB64831.1"/>
    <property type="molecule type" value="Genomic_DNA"/>
</dbReference>
<dbReference type="InterPro" id="IPR035976">
    <property type="entry name" value="Sushi/SCR/CCP_sf"/>
</dbReference>
<dbReference type="OrthoDB" id="6480633at2759"/>
<evidence type="ECO:0000259" key="9">
    <source>
        <dbReference type="PROSITE" id="PS50923"/>
    </source>
</evidence>
<feature type="compositionally biased region" description="Low complexity" evidence="7">
    <location>
        <begin position="313"/>
        <end position="331"/>
    </location>
</feature>
<feature type="domain" description="Sushi" evidence="9">
    <location>
        <begin position="150"/>
        <end position="211"/>
    </location>
</feature>
<evidence type="ECO:0000313" key="11">
    <source>
        <dbReference type="Proteomes" id="UP000288216"/>
    </source>
</evidence>
<feature type="domain" description="Sushi" evidence="9">
    <location>
        <begin position="28"/>
        <end position="92"/>
    </location>
</feature>